<feature type="compositionally biased region" description="Pro residues" evidence="13">
    <location>
        <begin position="927"/>
        <end position="970"/>
    </location>
</feature>
<dbReference type="InterPro" id="IPR056824">
    <property type="entry name" value="PGAP1_TMD"/>
</dbReference>
<keyword evidence="6 12" id="KW-0378">Hydrolase</keyword>
<comment type="caution">
    <text evidence="17">The sequence shown here is derived from an EMBL/GenBank/DDBJ whole genome shotgun (WGS) entry which is preliminary data.</text>
</comment>
<feature type="region of interest" description="Disordered" evidence="13">
    <location>
        <begin position="876"/>
        <end position="1051"/>
    </location>
</feature>
<dbReference type="Pfam" id="PF00656">
    <property type="entry name" value="Peptidase_C14"/>
    <property type="match status" value="1"/>
</dbReference>
<accession>A0A8H4QZ68</accession>
<feature type="region of interest" description="Disordered" evidence="13">
    <location>
        <begin position="1147"/>
        <end position="1169"/>
    </location>
</feature>
<comment type="subcellular location">
    <subcellularLocation>
        <location evidence="1">Endoplasmic reticulum membrane</location>
        <topology evidence="1">Multi-pass membrane protein</topology>
    </subcellularLocation>
</comment>
<proteinExistence type="inferred from homology"/>
<keyword evidence="3 12" id="KW-0813">Transport</keyword>
<keyword evidence="18" id="KW-1185">Reference proteome</keyword>
<evidence type="ECO:0000256" key="11">
    <source>
        <dbReference type="ARBA" id="ARBA00023136"/>
    </source>
</evidence>
<dbReference type="GO" id="GO:0005789">
    <property type="term" value="C:endoplasmic reticulum membrane"/>
    <property type="evidence" value="ECO:0007669"/>
    <property type="project" value="UniProtKB-SubCell"/>
</dbReference>
<feature type="compositionally biased region" description="Pro residues" evidence="13">
    <location>
        <begin position="1024"/>
        <end position="1034"/>
    </location>
</feature>
<keyword evidence="7" id="KW-0645">Protease</keyword>
<feature type="domain" description="Peptidase C14 caspase" evidence="14">
    <location>
        <begin position="1064"/>
        <end position="1349"/>
    </location>
</feature>
<dbReference type="InterPro" id="IPR012908">
    <property type="entry name" value="PGAP1-ab_dom-like"/>
</dbReference>
<feature type="transmembrane region" description="Helical" evidence="12">
    <location>
        <begin position="746"/>
        <end position="765"/>
    </location>
</feature>
<dbReference type="EMBL" id="JAACJL010000016">
    <property type="protein sequence ID" value="KAF4619876.1"/>
    <property type="molecule type" value="Genomic_DNA"/>
</dbReference>
<keyword evidence="7" id="KW-0788">Thiol protease</keyword>
<protein>
    <recommendedName>
        <fullName evidence="12">GPI inositol-deacylase</fullName>
        <ecNumber evidence="12">3.1.-.-</ecNumber>
    </recommendedName>
</protein>
<comment type="similarity">
    <text evidence="2 12">Belongs to the GPI inositol-deacylase family.</text>
</comment>
<evidence type="ECO:0000256" key="1">
    <source>
        <dbReference type="ARBA" id="ARBA00004477"/>
    </source>
</evidence>
<evidence type="ECO:0000256" key="12">
    <source>
        <dbReference type="RuleBase" id="RU365011"/>
    </source>
</evidence>
<feature type="transmembrane region" description="Helical" evidence="12">
    <location>
        <begin position="707"/>
        <end position="726"/>
    </location>
</feature>
<evidence type="ECO:0000256" key="3">
    <source>
        <dbReference type="ARBA" id="ARBA00022448"/>
    </source>
</evidence>
<dbReference type="InterPro" id="IPR039529">
    <property type="entry name" value="PGAP1/BST1"/>
</dbReference>
<gene>
    <name evidence="17" type="ORF">D9613_004963</name>
</gene>
<evidence type="ECO:0000256" key="8">
    <source>
        <dbReference type="ARBA" id="ARBA00022824"/>
    </source>
</evidence>
<evidence type="ECO:0000256" key="9">
    <source>
        <dbReference type="ARBA" id="ARBA00022927"/>
    </source>
</evidence>
<dbReference type="PANTHER" id="PTHR15495:SF7">
    <property type="entry name" value="GPI INOSITOL-DEACYLASE"/>
    <property type="match status" value="1"/>
</dbReference>
<feature type="compositionally biased region" description="Polar residues" evidence="13">
    <location>
        <begin position="676"/>
        <end position="691"/>
    </location>
</feature>
<evidence type="ECO:0000259" key="14">
    <source>
        <dbReference type="Pfam" id="PF00656"/>
    </source>
</evidence>
<dbReference type="GO" id="GO:0006508">
    <property type="term" value="P:proteolysis"/>
    <property type="evidence" value="ECO:0007669"/>
    <property type="project" value="InterPro"/>
</dbReference>
<comment type="caution">
    <text evidence="12">Lacks conserved residue(s) required for the propagation of feature annotation.</text>
</comment>
<evidence type="ECO:0000256" key="5">
    <source>
        <dbReference type="ARBA" id="ARBA00022703"/>
    </source>
</evidence>
<feature type="region of interest" description="Disordered" evidence="13">
    <location>
        <begin position="671"/>
        <end position="691"/>
    </location>
</feature>
<keyword evidence="5" id="KW-0053">Apoptosis</keyword>
<feature type="compositionally biased region" description="Low complexity" evidence="13">
    <location>
        <begin position="975"/>
        <end position="1006"/>
    </location>
</feature>
<feature type="transmembrane region" description="Helical" evidence="12">
    <location>
        <begin position="774"/>
        <end position="790"/>
    </location>
</feature>
<evidence type="ECO:0000256" key="6">
    <source>
        <dbReference type="ARBA" id="ARBA00022801"/>
    </source>
</evidence>
<dbReference type="InterPro" id="IPR029030">
    <property type="entry name" value="Caspase-like_dom_sf"/>
</dbReference>
<dbReference type="GO" id="GO:0015031">
    <property type="term" value="P:protein transport"/>
    <property type="evidence" value="ECO:0007669"/>
    <property type="project" value="UniProtKB-KW"/>
</dbReference>
<dbReference type="GO" id="GO:0006888">
    <property type="term" value="P:endoplasmic reticulum to Golgi vesicle-mediated transport"/>
    <property type="evidence" value="ECO:0007669"/>
    <property type="project" value="TreeGrafter"/>
</dbReference>
<feature type="compositionally biased region" description="Low complexity" evidence="13">
    <location>
        <begin position="889"/>
        <end position="898"/>
    </location>
</feature>
<sequence>MPNLSPQGCRMSWMSPSYVLQTGLNETWTPLARRYSLWLYREVGWDSAQPTGQPVLFIPGNAGSSRQVRSIASSAARQYFSSPQVISPAFQTRTIKPLDFFAVEFNEDLSAFHGTTLESQISYTSAAISYIVSVYPPDTTVIVMGHSMGGIVATALLPSSRISAIITMSTPHTLPPARFDSRIDALYAKLQETLSIDPTPIVSICGGATDMMIPSESCILPRTKEDVLRRTVFSSALEGAWTGVGHREMVWCHQVRWRVARAALELSAERSLKEKSIVLDKWLRDGHVLPPALPGHEQQWEMSSSSDSIVTLAPGENLLLKNPPSSQTYFLPVPEHKHGGSQKIAILVSQGNILSVSPQNPIPLQVSVSTCIGPDTSVAQCRSLGPETLKLIPSPVPGKSFPLPNEGSDESEGVVLFEGYVAKVDHNQWIAVKIDKADGRGWVAAQLSSDVPIVVGANTLWISTHRWTEALFPPLLMHTSHPAETHYFPISRSNGDGRILLHTHLAAPYIDQSQHFPSSLNFTIFSSGETECRKGFSELEIAIDWSATMARWSSRYLTTMVGWSAGIVALVFFQAWSSQDARVPTPSVDESLALFASTQLPRAEKIGVHRTTVLSLVVVCGVIFIFVPWQIAYVGCWLLHLHTCASSRQQVKSHRSRRRSDVVPLVERPGWMEVGTGSSDDLASPSNRRTSTSLDIKEDNLNINMHLLLFMTWLLPLTAPVLAVWVRTLLTAGYTTPFDGDHNFFAVLPFLILTDYASWTTGILFDRPRFENRVSFRWVFAAIAGVAFLAGSRKPYYILDMARIAVWILVVLKVGPWRSASFLTPSPDCAQRRTNIPPAYSALFEYHLQCGTTITTSRLAFQEQLLRADGYGIPNPQVNHQIPSPQPHSGYSPGYAPSYVPPPGPPSGYGAPPSGQVAVNATLNIYGPPPGPPPPHSPYGAPPGPPPAGFPSPSGPPPSSYGAPPGPPPAQRGFPGQQYHQQHPPQQYHGGYPGQQAHNSGYPGQQSHGGGYPGQQQGGGMAYRPPPGPPPRPPTQVQHYGPHFEGPNHRDTQLSFQYSQCTGKKKALCIGINYFGQDGELRGCINDVNNIKNFLISTYGYKQEDMVILTDDATDPRKMPTRENMLQAMQWLVRGAQPNDALFFHYSGHGGQTKDQDGDEGDGYDEGSLGPSSLPCWQMDYEAKGHITDDLMHDIMVKPLPAGCRLTAIYDSCHSGSALEGKVKEPNLAAEAGQGLLSAVSSYARGDMGGVFKSAMGLVKTATGSTQKAEKIAKATKTSPADVISWSGCKDSQTSADTQEAGTATGAMSFAFISALKANKEQSYQQLLVNIREILRAKYSQKPQLSSSHQMDTNIMFIC</sequence>
<feature type="transmembrane region" description="Helical" evidence="12">
    <location>
        <begin position="613"/>
        <end position="639"/>
    </location>
</feature>
<name>A0A8H4QZ68_9AGAR</name>
<evidence type="ECO:0000256" key="7">
    <source>
        <dbReference type="ARBA" id="ARBA00022807"/>
    </source>
</evidence>
<keyword evidence="4 12" id="KW-0812">Transmembrane</keyword>
<dbReference type="GO" id="GO:0006915">
    <property type="term" value="P:apoptotic process"/>
    <property type="evidence" value="ECO:0007669"/>
    <property type="project" value="UniProtKB-KW"/>
</dbReference>
<evidence type="ECO:0000313" key="18">
    <source>
        <dbReference type="Proteomes" id="UP000521872"/>
    </source>
</evidence>
<dbReference type="InterPro" id="IPR029058">
    <property type="entry name" value="AB_hydrolase_fold"/>
</dbReference>
<evidence type="ECO:0000313" key="17">
    <source>
        <dbReference type="EMBL" id="KAF4619876.1"/>
    </source>
</evidence>
<dbReference type="SUPFAM" id="SSF53474">
    <property type="entry name" value="alpha/beta-Hydrolases"/>
    <property type="match status" value="1"/>
</dbReference>
<dbReference type="SUPFAM" id="SSF52129">
    <property type="entry name" value="Caspase-like"/>
    <property type="match status" value="1"/>
</dbReference>
<evidence type="ECO:0000256" key="13">
    <source>
        <dbReference type="SAM" id="MobiDB-lite"/>
    </source>
</evidence>
<dbReference type="Gene3D" id="3.40.50.1820">
    <property type="entry name" value="alpha/beta hydrolase"/>
    <property type="match status" value="1"/>
</dbReference>
<reference evidence="17 18" key="1">
    <citation type="submission" date="2019-12" db="EMBL/GenBank/DDBJ databases">
        <authorList>
            <person name="Floudas D."/>
            <person name="Bentzer J."/>
            <person name="Ahren D."/>
            <person name="Johansson T."/>
            <person name="Persson P."/>
            <person name="Tunlid A."/>
        </authorList>
    </citation>
    <scope>NUCLEOTIDE SEQUENCE [LARGE SCALE GENOMIC DNA]</scope>
    <source>
        <strain evidence="17 18">CBS 102.39</strain>
    </source>
</reference>
<feature type="compositionally biased region" description="Gly residues" evidence="13">
    <location>
        <begin position="1007"/>
        <end position="1021"/>
    </location>
</feature>
<keyword evidence="8 12" id="KW-0256">Endoplasmic reticulum</keyword>
<dbReference type="Gene3D" id="3.40.50.12660">
    <property type="match status" value="1"/>
</dbReference>
<evidence type="ECO:0000259" key="16">
    <source>
        <dbReference type="Pfam" id="PF25140"/>
    </source>
</evidence>
<dbReference type="EC" id="3.1.-.-" evidence="12"/>
<keyword evidence="11 12" id="KW-0472">Membrane</keyword>
<dbReference type="PANTHER" id="PTHR15495">
    <property type="entry name" value="NEGATIVE REGULATOR OF VESICLE FORMATION-RELATED"/>
    <property type="match status" value="1"/>
</dbReference>
<dbReference type="GO" id="GO:0050185">
    <property type="term" value="F:phosphatidylinositol deacylase activity"/>
    <property type="evidence" value="ECO:0007669"/>
    <property type="project" value="TreeGrafter"/>
</dbReference>
<organism evidence="17 18">
    <name type="scientific">Agrocybe pediades</name>
    <dbReference type="NCBI Taxonomy" id="84607"/>
    <lineage>
        <taxon>Eukaryota</taxon>
        <taxon>Fungi</taxon>
        <taxon>Dikarya</taxon>
        <taxon>Basidiomycota</taxon>
        <taxon>Agaricomycotina</taxon>
        <taxon>Agaricomycetes</taxon>
        <taxon>Agaricomycetidae</taxon>
        <taxon>Agaricales</taxon>
        <taxon>Agaricineae</taxon>
        <taxon>Strophariaceae</taxon>
        <taxon>Agrocybe</taxon>
    </lineage>
</organism>
<feature type="domain" description="GPI inositol-deacylase PGAP1-like alpha/beta" evidence="15">
    <location>
        <begin position="50"/>
        <end position="265"/>
    </location>
</feature>
<dbReference type="Proteomes" id="UP000521872">
    <property type="component" value="Unassembled WGS sequence"/>
</dbReference>
<dbReference type="Pfam" id="PF25140">
    <property type="entry name" value="PGAP1_TMD"/>
    <property type="match status" value="1"/>
</dbReference>
<keyword evidence="10 12" id="KW-1133">Transmembrane helix</keyword>
<dbReference type="GO" id="GO:0006505">
    <property type="term" value="P:GPI anchor metabolic process"/>
    <property type="evidence" value="ECO:0007669"/>
    <property type="project" value="TreeGrafter"/>
</dbReference>
<evidence type="ECO:0000256" key="4">
    <source>
        <dbReference type="ARBA" id="ARBA00022692"/>
    </source>
</evidence>
<evidence type="ECO:0000259" key="15">
    <source>
        <dbReference type="Pfam" id="PF07819"/>
    </source>
</evidence>
<comment type="function">
    <text evidence="12">Involved in inositol deacylation of GPI-anchored proteins which plays important roles in the quality control and ER-associated degradation of GPI-anchored proteins.</text>
</comment>
<feature type="domain" description="GPI inositol-deacylase transmembrane" evidence="16">
    <location>
        <begin position="583"/>
        <end position="813"/>
    </location>
</feature>
<keyword evidence="9 12" id="KW-0653">Protein transport</keyword>
<evidence type="ECO:0000256" key="10">
    <source>
        <dbReference type="ARBA" id="ARBA00022989"/>
    </source>
</evidence>
<evidence type="ECO:0000256" key="2">
    <source>
        <dbReference type="ARBA" id="ARBA00006931"/>
    </source>
</evidence>
<dbReference type="Pfam" id="PF07819">
    <property type="entry name" value="PGAP1"/>
    <property type="match status" value="1"/>
</dbReference>
<dbReference type="InterPro" id="IPR011600">
    <property type="entry name" value="Pept_C14_caspase"/>
</dbReference>
<dbReference type="GO" id="GO:0004197">
    <property type="term" value="F:cysteine-type endopeptidase activity"/>
    <property type="evidence" value="ECO:0007669"/>
    <property type="project" value="InterPro"/>
</dbReference>